<dbReference type="EMBL" id="CAXAMM010040689">
    <property type="protein sequence ID" value="CAK9094798.1"/>
    <property type="molecule type" value="Genomic_DNA"/>
</dbReference>
<evidence type="ECO:0000313" key="3">
    <source>
        <dbReference type="EMBL" id="CAK9094798.1"/>
    </source>
</evidence>
<keyword evidence="4" id="KW-1185">Reference proteome</keyword>
<reference evidence="3 4" key="1">
    <citation type="submission" date="2024-02" db="EMBL/GenBank/DDBJ databases">
        <authorList>
            <person name="Chen Y."/>
            <person name="Shah S."/>
            <person name="Dougan E. K."/>
            <person name="Thang M."/>
            <person name="Chan C."/>
        </authorList>
    </citation>
    <scope>NUCLEOTIDE SEQUENCE [LARGE SCALE GENOMIC DNA]</scope>
</reference>
<feature type="region of interest" description="Disordered" evidence="2">
    <location>
        <begin position="208"/>
        <end position="232"/>
    </location>
</feature>
<protein>
    <submittedName>
        <fullName evidence="3">WD repeat-containing protein C25H1.08c</fullName>
    </submittedName>
</protein>
<feature type="region of interest" description="Disordered" evidence="2">
    <location>
        <begin position="1"/>
        <end position="37"/>
    </location>
</feature>
<evidence type="ECO:0000256" key="1">
    <source>
        <dbReference type="SAM" id="Coils"/>
    </source>
</evidence>
<evidence type="ECO:0000313" key="4">
    <source>
        <dbReference type="Proteomes" id="UP001642464"/>
    </source>
</evidence>
<comment type="caution">
    <text evidence="3">The sequence shown here is derived from an EMBL/GenBank/DDBJ whole genome shotgun (WGS) entry which is preliminary data.</text>
</comment>
<organism evidence="3 4">
    <name type="scientific">Durusdinium trenchii</name>
    <dbReference type="NCBI Taxonomy" id="1381693"/>
    <lineage>
        <taxon>Eukaryota</taxon>
        <taxon>Sar</taxon>
        <taxon>Alveolata</taxon>
        <taxon>Dinophyceae</taxon>
        <taxon>Suessiales</taxon>
        <taxon>Symbiodiniaceae</taxon>
        <taxon>Durusdinium</taxon>
    </lineage>
</organism>
<evidence type="ECO:0000256" key="2">
    <source>
        <dbReference type="SAM" id="MobiDB-lite"/>
    </source>
</evidence>
<accession>A0ABP0R3C8</accession>
<sequence length="674" mass="73892">MEEGRPPLVRASPLSLEQPAPKRVRRGGTQDLEDDAQREEALAETLKNLLEGGLEKRKEAVAFVKKQREDDDCCFAMVQSYMELCPESMDGAKNKKRGTWSVARYQERTEAASGFIRDKVGEMMGRKLYIEFAQTTRGGKKSDDQVETVKKPKAADIERIKGQLGTKHETMSEQSSICAAMLKNGEMAFQGNDNFLLDVTELLGKTGASEAETTTETSEPQTPNNSPDKTKPWVERDRVVSATLRSAKLQIEAFKVKAQQGLDNLKAKLEEHKANKEADFLTNFAGELKVLEVRVEALKLVLDLALESKDEDKVKEFIARFSACSLPANGGEAEIPQDAEIHESKVELGREVTEQLTKLRAPMTQLLGNGLKAEKTLKTAVEQLKKAAEKKQEKASKAKKANASPSIPIFDQGASMATQVEKLAAGAKVNASKPFLMDCSSVVSTLKEDGKLTQQQAASFKVTFDEDRKKAKGIRVSLRLEATDDKSVQEMTGAIYQIFEPVKALADLTTSPECLKPSLVASFFGVDAGYDKVSAESFGLATGRLCLEGTRCVVATEMMQLSGFMERKGIAGPIPAAKMTSFFKATNPAMLAEFTTECSLWTCTVSAGDFLYTPYGFLQAELVSQPTLGIRVPLICKESSHGNAVVAATKRMEEMDRLRGTTTNGEDRIKMPRS</sequence>
<feature type="coiled-coil region" evidence="1">
    <location>
        <begin position="374"/>
        <end position="404"/>
    </location>
</feature>
<gene>
    <name evidence="3" type="ORF">SCF082_LOCUS44545</name>
</gene>
<keyword evidence="1" id="KW-0175">Coiled coil</keyword>
<proteinExistence type="predicted"/>
<dbReference type="Proteomes" id="UP001642464">
    <property type="component" value="Unassembled WGS sequence"/>
</dbReference>
<name>A0ABP0R3C8_9DINO</name>
<feature type="compositionally biased region" description="Low complexity" evidence="2">
    <location>
        <begin position="208"/>
        <end position="219"/>
    </location>
</feature>